<dbReference type="OrthoDB" id="9813617at2"/>
<evidence type="ECO:0000256" key="5">
    <source>
        <dbReference type="ARBA" id="ARBA00023136"/>
    </source>
</evidence>
<keyword evidence="2" id="KW-1003">Cell membrane</keyword>
<feature type="transmembrane region" description="Helical" evidence="6">
    <location>
        <begin position="66"/>
        <end position="84"/>
    </location>
</feature>
<feature type="transmembrane region" description="Helical" evidence="6">
    <location>
        <begin position="91"/>
        <end position="107"/>
    </location>
</feature>
<dbReference type="InterPro" id="IPR000620">
    <property type="entry name" value="EamA_dom"/>
</dbReference>
<dbReference type="InterPro" id="IPR037185">
    <property type="entry name" value="EmrE-like"/>
</dbReference>
<keyword evidence="4 6" id="KW-1133">Transmembrane helix</keyword>
<keyword evidence="5 6" id="KW-0472">Membrane</keyword>
<dbReference type="Pfam" id="PF00892">
    <property type="entry name" value="EamA"/>
    <property type="match status" value="1"/>
</dbReference>
<dbReference type="SUPFAM" id="SSF103481">
    <property type="entry name" value="Multidrug resistance efflux transporter EmrE"/>
    <property type="match status" value="1"/>
</dbReference>
<feature type="domain" description="EamA" evidence="7">
    <location>
        <begin position="32"/>
        <end position="106"/>
    </location>
</feature>
<comment type="caution">
    <text evidence="8">The sequence shown here is derived from an EMBL/GenBank/DDBJ whole genome shotgun (WGS) entry which is preliminary data.</text>
</comment>
<organism evidence="8 9">
    <name type="scientific">Kluyvera ascorbata</name>
    <dbReference type="NCBI Taxonomy" id="51288"/>
    <lineage>
        <taxon>Bacteria</taxon>
        <taxon>Pseudomonadati</taxon>
        <taxon>Pseudomonadota</taxon>
        <taxon>Gammaproteobacteria</taxon>
        <taxon>Enterobacterales</taxon>
        <taxon>Enterobacteriaceae</taxon>
        <taxon>Kluyvera</taxon>
    </lineage>
</organism>
<dbReference type="Proteomes" id="UP000268051">
    <property type="component" value="Unassembled WGS sequence"/>
</dbReference>
<dbReference type="EMBL" id="RHFN01000001">
    <property type="protein sequence ID" value="ROU18517.1"/>
    <property type="molecule type" value="Genomic_DNA"/>
</dbReference>
<keyword evidence="3 6" id="KW-0812">Transmembrane</keyword>
<dbReference type="GO" id="GO:0005886">
    <property type="term" value="C:plasma membrane"/>
    <property type="evidence" value="ECO:0007669"/>
    <property type="project" value="UniProtKB-SubCell"/>
</dbReference>
<evidence type="ECO:0000259" key="7">
    <source>
        <dbReference type="Pfam" id="PF00892"/>
    </source>
</evidence>
<evidence type="ECO:0000256" key="4">
    <source>
        <dbReference type="ARBA" id="ARBA00022989"/>
    </source>
</evidence>
<evidence type="ECO:0000256" key="6">
    <source>
        <dbReference type="SAM" id="Phobius"/>
    </source>
</evidence>
<evidence type="ECO:0000313" key="8">
    <source>
        <dbReference type="EMBL" id="ROU18517.1"/>
    </source>
</evidence>
<feature type="transmembrane region" description="Helical" evidence="6">
    <location>
        <begin position="119"/>
        <end position="136"/>
    </location>
</feature>
<accession>A0A3N2SFJ5</accession>
<evidence type="ECO:0000256" key="2">
    <source>
        <dbReference type="ARBA" id="ARBA00022475"/>
    </source>
</evidence>
<gene>
    <name evidence="8" type="ORF">EB837_01260</name>
</gene>
<evidence type="ECO:0000256" key="1">
    <source>
        <dbReference type="ARBA" id="ARBA00004651"/>
    </source>
</evidence>
<evidence type="ECO:0000313" key="9">
    <source>
        <dbReference type="Proteomes" id="UP000268051"/>
    </source>
</evidence>
<name>A0A3N2SFJ5_9ENTR</name>
<feature type="transmembrane region" description="Helical" evidence="6">
    <location>
        <begin position="34"/>
        <end position="60"/>
    </location>
</feature>
<protein>
    <submittedName>
        <fullName evidence="8">EamA family transporter</fullName>
    </submittedName>
</protein>
<dbReference type="AlphaFoldDB" id="A0A3N2SFJ5"/>
<reference evidence="8 9" key="1">
    <citation type="submission" date="2018-10" db="EMBL/GenBank/DDBJ databases">
        <title>Horizontal transference of carbapenem resistance between Klebsiella pneumoniae and Kluyvera ascorbata during abdominal infection: a case report.</title>
        <authorList>
            <person name="Raro O.H.F."/>
            <person name="Lima-Morales D."/>
            <person name="Barth A.L."/>
            <person name="Paim T.G.S."/>
            <person name="Mott M.P."/>
            <person name="Riche C.V.W."/>
            <person name="Teixeira U.F."/>
            <person name="Waechter F."/>
            <person name="Dias C.A.G."/>
        </authorList>
    </citation>
    <scope>NUCLEOTIDE SEQUENCE [LARGE SCALE GENOMIC DNA]</scope>
    <source>
        <strain evidence="8 9">OT2</strain>
    </source>
</reference>
<sequence length="146" mass="16117">MDLPILQRQYRFGAVDLFNGNHDIRVARFHRQDYALLVVLGVAGYYASAMLDFMGLQYITAGLERLILFTYPMLTILIGVFFLGKTFEKKLLLAMLLSYGGILIAFVRDLGLTADSHSVLIGGLLVFGCAITYAIYNAGAEVAIGR</sequence>
<comment type="subcellular location">
    <subcellularLocation>
        <location evidence="1">Cell membrane</location>
        <topology evidence="1">Multi-pass membrane protein</topology>
    </subcellularLocation>
</comment>
<evidence type="ECO:0000256" key="3">
    <source>
        <dbReference type="ARBA" id="ARBA00022692"/>
    </source>
</evidence>
<proteinExistence type="predicted"/>